<dbReference type="EMBL" id="KN817541">
    <property type="protein sequence ID" value="KJA23688.1"/>
    <property type="molecule type" value="Genomic_DNA"/>
</dbReference>
<reference evidence="4" key="2">
    <citation type="submission" date="2014-04" db="EMBL/GenBank/DDBJ databases">
        <title>Evolutionary Origins and Diversification of the Mycorrhizal Mutualists.</title>
        <authorList>
            <consortium name="DOE Joint Genome Institute"/>
            <consortium name="Mycorrhizal Genomics Consortium"/>
            <person name="Kohler A."/>
            <person name="Kuo A."/>
            <person name="Nagy L.G."/>
            <person name="Floudas D."/>
            <person name="Copeland A."/>
            <person name="Barry K.W."/>
            <person name="Cichocki N."/>
            <person name="Veneault-Fourrey C."/>
            <person name="LaButti K."/>
            <person name="Lindquist E.A."/>
            <person name="Lipzen A."/>
            <person name="Lundell T."/>
            <person name="Morin E."/>
            <person name="Murat C."/>
            <person name="Riley R."/>
            <person name="Ohm R."/>
            <person name="Sun H."/>
            <person name="Tunlid A."/>
            <person name="Henrissat B."/>
            <person name="Grigoriev I.V."/>
            <person name="Hibbett D.S."/>
            <person name="Martin F."/>
        </authorList>
    </citation>
    <scope>NUCLEOTIDE SEQUENCE [LARGE SCALE GENOMIC DNA]</scope>
    <source>
        <strain evidence="4">FD-334 SS-4</strain>
    </source>
</reference>
<name>A0A0D2NY95_HYPSF</name>
<evidence type="ECO:0000313" key="3">
    <source>
        <dbReference type="EMBL" id="KJA23688.1"/>
    </source>
</evidence>
<feature type="region of interest" description="Disordered" evidence="1">
    <location>
        <begin position="1"/>
        <end position="32"/>
    </location>
</feature>
<proteinExistence type="predicted"/>
<evidence type="ECO:0000313" key="2">
    <source>
        <dbReference type="EMBL" id="KJA23684.1"/>
    </source>
</evidence>
<dbReference type="OrthoDB" id="2999252at2759"/>
<keyword evidence="4" id="KW-1185">Reference proteome</keyword>
<feature type="region of interest" description="Disordered" evidence="1">
    <location>
        <begin position="356"/>
        <end position="436"/>
    </location>
</feature>
<reference evidence="2" key="1">
    <citation type="submission" date="2014-04" db="EMBL/GenBank/DDBJ databases">
        <title>Evolutionary Origins and Diversification of the Mycorrhizal Mutualists.</title>
        <authorList>
            <consortium name="DOE Joint Genome Institute"/>
            <person name="Kohler A."/>
            <person name="Kuo A."/>
            <person name="Nagy L.G."/>
            <person name="Floudas D."/>
            <person name="Copeland A."/>
            <person name="Barry K.W."/>
            <person name="Cichocki N."/>
            <person name="Veneault-Fourrey C."/>
            <person name="LaButti K."/>
            <person name="Lindquist E.A."/>
            <person name="Lipzen A."/>
            <person name="Lundell T."/>
            <person name="Morin E."/>
            <person name="Murat C."/>
            <person name="Riley R."/>
            <person name="Ohm R."/>
            <person name="Sun H."/>
            <person name="Tunlid A."/>
            <person name="Henrissat B."/>
            <person name="Grigoriev I.V."/>
            <person name="Hibbett D.S."/>
            <person name="Martin F."/>
            <person name="Consortium M.G."/>
        </authorList>
    </citation>
    <scope>NUCLEOTIDE SEQUENCE [LARGE SCALE GENOMIC DNA]</scope>
    <source>
        <strain evidence="2">FD-334 SS-4</strain>
    </source>
</reference>
<dbReference type="EMBL" id="KN817541">
    <property type="protein sequence ID" value="KJA23684.1"/>
    <property type="molecule type" value="Genomic_DNA"/>
</dbReference>
<dbReference type="Proteomes" id="UP000054270">
    <property type="component" value="Unassembled WGS sequence"/>
</dbReference>
<feature type="compositionally biased region" description="Low complexity" evidence="1">
    <location>
        <begin position="1"/>
        <end position="16"/>
    </location>
</feature>
<dbReference type="OMA" id="HAGANIM"/>
<protein>
    <submittedName>
        <fullName evidence="2">Uncharacterized protein</fullName>
    </submittedName>
</protein>
<evidence type="ECO:0000313" key="4">
    <source>
        <dbReference type="Proteomes" id="UP000054270"/>
    </source>
</evidence>
<dbReference type="STRING" id="945553.A0A0D2NY95"/>
<sequence>MSTAPPAELEAPTPLTSEHGDTHALRNPHLPQQAPRIFNRAKLTEAQKATRSLQAAAQKEKHAAIVSSLDALLVKHNTEMDELSKEHSVAREYLNKLHLQSQHFKDKREVSLINAKIHAKALEVNAGKLSKLREIRQLMLDDPAYQDMSAEDEAVLKEALVAARNTKKLGARTTNKSAAMDFRAVLEEINDMVSALSSRTGAAVVMFASRSHLEDMFEPNWICTDNAALFTMDTLDKGMWDMTRLLEQWACARAKTHAPDTLASMRIECCKIINGGLKTVAQSNIALMNYTNYDMNVVQKYSVKLVGWTYTRFVSPHDIHTIDDIRVLLAALRSGACHWMRLTKAQISTHAKEIEAREAAGETVGKKRKKRSDTGTKKGPRKRTVTDSNPAAEASRKRAKAVSKSKEKAKAQLPPSGRSASVVDSDESEANSQATD</sequence>
<dbReference type="AlphaFoldDB" id="A0A0D2NY95"/>
<accession>A0A0D2NY95</accession>
<organism evidence="2 4">
    <name type="scientific">Hypholoma sublateritium (strain FD-334 SS-4)</name>
    <dbReference type="NCBI Taxonomy" id="945553"/>
    <lineage>
        <taxon>Eukaryota</taxon>
        <taxon>Fungi</taxon>
        <taxon>Dikarya</taxon>
        <taxon>Basidiomycota</taxon>
        <taxon>Agaricomycotina</taxon>
        <taxon>Agaricomycetes</taxon>
        <taxon>Agaricomycetidae</taxon>
        <taxon>Agaricales</taxon>
        <taxon>Agaricineae</taxon>
        <taxon>Strophariaceae</taxon>
        <taxon>Hypholoma</taxon>
    </lineage>
</organism>
<gene>
    <name evidence="3" type="ORF">HYPSUDRAFT_137348</name>
    <name evidence="2" type="ORF">HYPSUDRAFT_137421</name>
</gene>
<evidence type="ECO:0000256" key="1">
    <source>
        <dbReference type="SAM" id="MobiDB-lite"/>
    </source>
</evidence>